<dbReference type="InterPro" id="IPR013425">
    <property type="entry name" value="Autotrns_rpt"/>
</dbReference>
<keyword evidence="1" id="KW-0732">Signal</keyword>
<dbReference type="Gene3D" id="2.160.20.20">
    <property type="match status" value="1"/>
</dbReference>
<feature type="non-terminal residue" evidence="2">
    <location>
        <position position="1016"/>
    </location>
</feature>
<dbReference type="AlphaFoldDB" id="A0A370F1J9"/>
<sequence length="1016" mass="98882">WAGGTSVATFGGASGGTVTVSGTQSMGGLTFNTTGYTLTSATGLGTTGGLTFSGASTVTTPSSKTATLQAPLNGAGSLLFTGGGTTNVIQQSGNLNNFSGGVTVNAGTVTLQTFNNCGSGGSGLGTGPISVANGATLDLQAAGSSNHLGCYVTAPSTSASSVSVAGTLKLDALTTLHMPPLTLSGGVLATYGTLNTTWGTYVLDHGVTVSADSTISAVNVNNTASGGTPYTVPSGTTLNVTGYFGKGTSGPDTGFSLSGGGRIIFSGSDNTGSGAITVSAGDIQVGAGGTTGSIDSHAGIALSNTNASLTFNRSNAYASSKVISGAGKLFQTGTGTTTLTAANTYSGDTTVSAGTLAVGVTNAVPIASAVKVTGGTFSLGSFSQTLSAGLTVTGGTLDMGSGGALILSGGTSNVSAITGSGSITVNTGAVLNLTAGISASNVNIVMAGGTLNLGTFTHSFGTLTQTNSSTIGFGAGSSLTVASIGSLGTSKTLTASGWVAGSTHFYATAVTGTPARNTANLVPLNQIKLDVNAASLTYWASGTPGELLAAVTPGSLGYTYWDTTPGNGTIDGGTGTWDNSQLMWTDNTGASNSTWVAGSIATFQGTAGTVTVSGTQFIKGLNFNVDGYVLTGGTLSLNANSTFVLSGSGITATLASPLSGTFGMTFAGGTTIIKATTAATGVITVTGSGTLQVGDGGTLGDIGAVDKVTLDTDSRLVFNRSDTYTFNKQIANAAVGVGTVVQQGSGTTVLGHTPNGWAVDTLVNNGTLRYGVAGAIPTATPVTVAAGATLDVNGLSVSRSGTTSISGTLALGTGGNVDFTGGSHSIAAITGSGIITLRSGASLTLTGNITNSGVDIVLAGGSLNLAGGTTSSLGKLSQSAASIVNLSGSGNASLSVSNLDPGSFALAVTNWTNGADHLYATAVAGSPSRNTSNIAPLNQISLDGNSASRTYWASGTNELLLGAAASYTYWDTSAGNNLVDGGTGNWDTTSGNWSDSSGNFNGTWAAGSIANFQGSA</sequence>
<evidence type="ECO:0000256" key="1">
    <source>
        <dbReference type="ARBA" id="ARBA00022729"/>
    </source>
</evidence>
<accession>A0A370F1J9</accession>
<comment type="caution">
    <text evidence="2">The sequence shown here is derived from an EMBL/GenBank/DDBJ whole genome shotgun (WGS) entry which is preliminary data.</text>
</comment>
<organism evidence="2 3">
    <name type="scientific">Pseudacidovorax intermedius</name>
    <dbReference type="NCBI Taxonomy" id="433924"/>
    <lineage>
        <taxon>Bacteria</taxon>
        <taxon>Pseudomonadati</taxon>
        <taxon>Pseudomonadota</taxon>
        <taxon>Betaproteobacteria</taxon>
        <taxon>Burkholderiales</taxon>
        <taxon>Comamonadaceae</taxon>
        <taxon>Pseudacidovorax</taxon>
    </lineage>
</organism>
<protein>
    <submittedName>
        <fullName evidence="2">Autotransporter-associated beta strand protein</fullName>
    </submittedName>
</protein>
<feature type="non-terminal residue" evidence="2">
    <location>
        <position position="1"/>
    </location>
</feature>
<reference evidence="2 3" key="1">
    <citation type="submission" date="2018-07" db="EMBL/GenBank/DDBJ databases">
        <title>Genomic Encyclopedia of Type Strains, Phase IV (KMG-IV): sequencing the most valuable type-strain genomes for metagenomic binning, comparative biology and taxonomic classification.</title>
        <authorList>
            <person name="Goeker M."/>
        </authorList>
    </citation>
    <scope>NUCLEOTIDE SEQUENCE [LARGE SCALE GENOMIC DNA]</scope>
    <source>
        <strain evidence="2 3">DSM 21352</strain>
    </source>
</reference>
<evidence type="ECO:0000313" key="3">
    <source>
        <dbReference type="Proteomes" id="UP000255265"/>
    </source>
</evidence>
<proteinExistence type="predicted"/>
<dbReference type="Proteomes" id="UP000255265">
    <property type="component" value="Unassembled WGS sequence"/>
</dbReference>
<dbReference type="SUPFAM" id="SSF51126">
    <property type="entry name" value="Pectin lyase-like"/>
    <property type="match status" value="1"/>
</dbReference>
<gene>
    <name evidence="2" type="ORF">DFR41_1241</name>
</gene>
<name>A0A370F1J9_9BURK</name>
<dbReference type="EMBL" id="QQAV01000024">
    <property type="protein sequence ID" value="RDI16361.1"/>
    <property type="molecule type" value="Genomic_DNA"/>
</dbReference>
<dbReference type="InterPro" id="IPR011050">
    <property type="entry name" value="Pectin_lyase_fold/virulence"/>
</dbReference>
<keyword evidence="3" id="KW-1185">Reference proteome</keyword>
<dbReference type="InterPro" id="IPR012332">
    <property type="entry name" value="Autotransporter_pectin_lyase_C"/>
</dbReference>
<dbReference type="NCBIfam" id="TIGR02601">
    <property type="entry name" value="autotrns_rpt"/>
    <property type="match status" value="1"/>
</dbReference>
<dbReference type="Pfam" id="PF12951">
    <property type="entry name" value="PATR"/>
    <property type="match status" value="2"/>
</dbReference>
<evidence type="ECO:0000313" key="2">
    <source>
        <dbReference type="EMBL" id="RDI16361.1"/>
    </source>
</evidence>